<dbReference type="Pfam" id="PF00248">
    <property type="entry name" value="Aldo_ket_red"/>
    <property type="match status" value="1"/>
</dbReference>
<organism evidence="5 6">
    <name type="scientific">Pseudonocardia charpentierae</name>
    <dbReference type="NCBI Taxonomy" id="3075545"/>
    <lineage>
        <taxon>Bacteria</taxon>
        <taxon>Bacillati</taxon>
        <taxon>Actinomycetota</taxon>
        <taxon>Actinomycetes</taxon>
        <taxon>Pseudonocardiales</taxon>
        <taxon>Pseudonocardiaceae</taxon>
        <taxon>Pseudonocardia</taxon>
    </lineage>
</organism>
<evidence type="ECO:0000259" key="4">
    <source>
        <dbReference type="Pfam" id="PF00248"/>
    </source>
</evidence>
<dbReference type="RefSeq" id="WP_311559171.1">
    <property type="nucleotide sequence ID" value="NZ_JAVREJ010000020.1"/>
</dbReference>
<dbReference type="Proteomes" id="UP001183202">
    <property type="component" value="Unassembled WGS sequence"/>
</dbReference>
<proteinExistence type="inferred from homology"/>
<dbReference type="PANTHER" id="PTHR43827:SF3">
    <property type="entry name" value="NADP-DEPENDENT OXIDOREDUCTASE DOMAIN-CONTAINING PROTEIN"/>
    <property type="match status" value="1"/>
</dbReference>
<evidence type="ECO:0000313" key="6">
    <source>
        <dbReference type="Proteomes" id="UP001183202"/>
    </source>
</evidence>
<dbReference type="InterPro" id="IPR036812">
    <property type="entry name" value="NAD(P)_OxRdtase_dom_sf"/>
</dbReference>
<dbReference type="InterPro" id="IPR018170">
    <property type="entry name" value="Aldo/ket_reductase_CS"/>
</dbReference>
<dbReference type="PANTHER" id="PTHR43827">
    <property type="entry name" value="2,5-DIKETO-D-GLUCONIC ACID REDUCTASE"/>
    <property type="match status" value="1"/>
</dbReference>
<dbReference type="EMBL" id="JAVREJ010000020">
    <property type="protein sequence ID" value="MDT0352665.1"/>
    <property type="molecule type" value="Genomic_DNA"/>
</dbReference>
<dbReference type="SUPFAM" id="SSF51430">
    <property type="entry name" value="NAD(P)-linked oxidoreductase"/>
    <property type="match status" value="1"/>
</dbReference>
<gene>
    <name evidence="5" type="ORF">RM445_24385</name>
</gene>
<dbReference type="PRINTS" id="PR00069">
    <property type="entry name" value="ALDKETRDTASE"/>
</dbReference>
<dbReference type="PROSITE" id="PS00063">
    <property type="entry name" value="ALDOKETO_REDUCTASE_3"/>
    <property type="match status" value="1"/>
</dbReference>
<name>A0ABU2NFD0_9PSEU</name>
<dbReference type="PROSITE" id="PS00062">
    <property type="entry name" value="ALDOKETO_REDUCTASE_2"/>
    <property type="match status" value="1"/>
</dbReference>
<dbReference type="Gene3D" id="3.20.20.100">
    <property type="entry name" value="NADP-dependent oxidoreductase domain"/>
    <property type="match status" value="1"/>
</dbReference>
<keyword evidence="2" id="KW-0521">NADP</keyword>
<dbReference type="PIRSF" id="PIRSF000097">
    <property type="entry name" value="AKR"/>
    <property type="match status" value="1"/>
</dbReference>
<dbReference type="InterPro" id="IPR020471">
    <property type="entry name" value="AKR"/>
</dbReference>
<accession>A0ABU2NFD0</accession>
<reference evidence="6" key="1">
    <citation type="submission" date="2023-07" db="EMBL/GenBank/DDBJ databases">
        <title>30 novel species of actinomycetes from the DSMZ collection.</title>
        <authorList>
            <person name="Nouioui I."/>
        </authorList>
    </citation>
    <scope>NUCLEOTIDE SEQUENCE [LARGE SCALE GENOMIC DNA]</scope>
    <source>
        <strain evidence="6">DSM 45834</strain>
    </source>
</reference>
<sequence>MTKTVSFANGGEIPVIGFGTWQITGQTCVDAVRAALRSDYRHVDTATMYGNEAEVGAAWQDSGLPRDDVFLTTKLPPRLAGEARRTLEQSLRSLGTDHVDLWLIHWPPGGADASAALWAEFIKTRDAGLTRYIGVSNYSPAQIDLLVRTGGEAPVLNQIPFGPNDWDAELVNAHVERGVVVEGYSGFKRTDLRAPALVAAARAHGVTVRQVVVRWHVQHDVVVIPKSKTPGRIAANIDVDGFALTADEMAAIDALGS</sequence>
<evidence type="ECO:0000256" key="2">
    <source>
        <dbReference type="ARBA" id="ARBA00022857"/>
    </source>
</evidence>
<evidence type="ECO:0000256" key="1">
    <source>
        <dbReference type="ARBA" id="ARBA00007905"/>
    </source>
</evidence>
<evidence type="ECO:0000313" key="5">
    <source>
        <dbReference type="EMBL" id="MDT0352665.1"/>
    </source>
</evidence>
<feature type="domain" description="NADP-dependent oxidoreductase" evidence="4">
    <location>
        <begin position="16"/>
        <end position="255"/>
    </location>
</feature>
<comment type="caution">
    <text evidence="5">The sequence shown here is derived from an EMBL/GenBank/DDBJ whole genome shotgun (WGS) entry which is preliminary data.</text>
</comment>
<keyword evidence="6" id="KW-1185">Reference proteome</keyword>
<evidence type="ECO:0000256" key="3">
    <source>
        <dbReference type="ARBA" id="ARBA00023002"/>
    </source>
</evidence>
<keyword evidence="3" id="KW-0560">Oxidoreductase</keyword>
<dbReference type="CDD" id="cd19071">
    <property type="entry name" value="AKR_AKR1-5-like"/>
    <property type="match status" value="1"/>
</dbReference>
<protein>
    <submittedName>
        <fullName evidence="5">Aldo/keto reductase</fullName>
    </submittedName>
</protein>
<comment type="similarity">
    <text evidence="1">Belongs to the aldo/keto reductase family.</text>
</comment>
<dbReference type="InterPro" id="IPR023210">
    <property type="entry name" value="NADP_OxRdtase_dom"/>
</dbReference>